<dbReference type="Gene3D" id="1.25.40.20">
    <property type="entry name" value="Ankyrin repeat-containing domain"/>
    <property type="match status" value="5"/>
</dbReference>
<proteinExistence type="predicted"/>
<evidence type="ECO:0000256" key="1">
    <source>
        <dbReference type="ARBA" id="ARBA00022737"/>
    </source>
</evidence>
<keyword evidence="7" id="KW-1185">Reference proteome</keyword>
<keyword evidence="2 3" id="KW-0040">ANK repeat</keyword>
<dbReference type="InterPro" id="IPR002110">
    <property type="entry name" value="Ankyrin_rpt"/>
</dbReference>
<dbReference type="PROSITE" id="PS50297">
    <property type="entry name" value="ANK_REP_REGION"/>
    <property type="match status" value="2"/>
</dbReference>
<gene>
    <name evidence="6" type="ORF">ASPCADRAFT_134717</name>
</gene>
<keyword evidence="1" id="KW-0677">Repeat</keyword>
<dbReference type="OrthoDB" id="539213at2759"/>
<dbReference type="PROSITE" id="PS50088">
    <property type="entry name" value="ANK_REPEAT"/>
    <property type="match status" value="3"/>
</dbReference>
<evidence type="ECO:0000256" key="3">
    <source>
        <dbReference type="PROSITE-ProRule" id="PRU00023"/>
    </source>
</evidence>
<feature type="region of interest" description="Disordered" evidence="5">
    <location>
        <begin position="576"/>
        <end position="613"/>
    </location>
</feature>
<dbReference type="OMA" id="ETDWTEM"/>
<dbReference type="EMBL" id="KV907513">
    <property type="protein sequence ID" value="OOF90994.1"/>
    <property type="molecule type" value="Genomic_DNA"/>
</dbReference>
<dbReference type="InterPro" id="IPR036770">
    <property type="entry name" value="Ankyrin_rpt-contain_sf"/>
</dbReference>
<evidence type="ECO:0000256" key="2">
    <source>
        <dbReference type="ARBA" id="ARBA00023043"/>
    </source>
</evidence>
<dbReference type="VEuPathDB" id="FungiDB:ASPCADRAFT_134717"/>
<dbReference type="PANTHER" id="PTHR24198">
    <property type="entry name" value="ANKYRIN REPEAT AND PROTEIN KINASE DOMAIN-CONTAINING PROTEIN"/>
    <property type="match status" value="1"/>
</dbReference>
<accession>A0A1R3R929</accession>
<name>A0A1R3R929_ASPC5</name>
<dbReference type="Pfam" id="PF00023">
    <property type="entry name" value="Ank"/>
    <property type="match status" value="1"/>
</dbReference>
<feature type="coiled-coil region" evidence="4">
    <location>
        <begin position="934"/>
        <end position="961"/>
    </location>
</feature>
<feature type="repeat" description="ANK" evidence="3">
    <location>
        <begin position="551"/>
        <end position="583"/>
    </location>
</feature>
<feature type="repeat" description="ANK" evidence="3">
    <location>
        <begin position="518"/>
        <end position="545"/>
    </location>
</feature>
<dbReference type="SMART" id="SM00248">
    <property type="entry name" value="ANK"/>
    <property type="match status" value="11"/>
</dbReference>
<evidence type="ECO:0000256" key="4">
    <source>
        <dbReference type="SAM" id="Coils"/>
    </source>
</evidence>
<keyword evidence="4" id="KW-0175">Coiled coil</keyword>
<evidence type="ECO:0008006" key="8">
    <source>
        <dbReference type="Google" id="ProtNLM"/>
    </source>
</evidence>
<dbReference type="Pfam" id="PF12796">
    <property type="entry name" value="Ank_2"/>
    <property type="match status" value="1"/>
</dbReference>
<evidence type="ECO:0000256" key="5">
    <source>
        <dbReference type="SAM" id="MobiDB-lite"/>
    </source>
</evidence>
<evidence type="ECO:0000313" key="6">
    <source>
        <dbReference type="EMBL" id="OOF90994.1"/>
    </source>
</evidence>
<feature type="repeat" description="ANK" evidence="3">
    <location>
        <begin position="1399"/>
        <end position="1431"/>
    </location>
</feature>
<dbReference type="PANTHER" id="PTHR24198:SF165">
    <property type="entry name" value="ANKYRIN REPEAT-CONTAINING PROTEIN-RELATED"/>
    <property type="match status" value="1"/>
</dbReference>
<feature type="compositionally biased region" description="Basic and acidic residues" evidence="5">
    <location>
        <begin position="576"/>
        <end position="594"/>
    </location>
</feature>
<dbReference type="STRING" id="602072.A0A1R3R929"/>
<protein>
    <recommendedName>
        <fullName evidence="8">Ankyrin repeat protein</fullName>
    </recommendedName>
</protein>
<evidence type="ECO:0000313" key="7">
    <source>
        <dbReference type="Proteomes" id="UP000188318"/>
    </source>
</evidence>
<reference evidence="7" key="1">
    <citation type="journal article" date="2017" name="Genome Biol.">
        <title>Comparative genomics reveals high biological diversity and specific adaptations in the industrially and medically important fungal genus Aspergillus.</title>
        <authorList>
            <person name="de Vries R.P."/>
            <person name="Riley R."/>
            <person name="Wiebenga A."/>
            <person name="Aguilar-Osorio G."/>
            <person name="Amillis S."/>
            <person name="Uchima C.A."/>
            <person name="Anderluh G."/>
            <person name="Asadollahi M."/>
            <person name="Askin M."/>
            <person name="Barry K."/>
            <person name="Battaglia E."/>
            <person name="Bayram O."/>
            <person name="Benocci T."/>
            <person name="Braus-Stromeyer S.A."/>
            <person name="Caldana C."/>
            <person name="Canovas D."/>
            <person name="Cerqueira G.C."/>
            <person name="Chen F."/>
            <person name="Chen W."/>
            <person name="Choi C."/>
            <person name="Clum A."/>
            <person name="Dos Santos R.A."/>
            <person name="Damasio A.R."/>
            <person name="Diallinas G."/>
            <person name="Emri T."/>
            <person name="Fekete E."/>
            <person name="Flipphi M."/>
            <person name="Freyberg S."/>
            <person name="Gallo A."/>
            <person name="Gournas C."/>
            <person name="Habgood R."/>
            <person name="Hainaut M."/>
            <person name="Harispe M.L."/>
            <person name="Henrissat B."/>
            <person name="Hilden K.S."/>
            <person name="Hope R."/>
            <person name="Hossain A."/>
            <person name="Karabika E."/>
            <person name="Karaffa L."/>
            <person name="Karanyi Z."/>
            <person name="Krasevec N."/>
            <person name="Kuo A."/>
            <person name="Kusch H."/>
            <person name="LaButti K."/>
            <person name="Lagendijk E.L."/>
            <person name="Lapidus A."/>
            <person name="Levasseur A."/>
            <person name="Lindquist E."/>
            <person name="Lipzen A."/>
            <person name="Logrieco A.F."/>
            <person name="MacCabe A."/>
            <person name="Maekelae M.R."/>
            <person name="Malavazi I."/>
            <person name="Melin P."/>
            <person name="Meyer V."/>
            <person name="Mielnichuk N."/>
            <person name="Miskei M."/>
            <person name="Molnar A.P."/>
            <person name="Mule G."/>
            <person name="Ngan C.Y."/>
            <person name="Orejas M."/>
            <person name="Orosz E."/>
            <person name="Ouedraogo J.P."/>
            <person name="Overkamp K.M."/>
            <person name="Park H.-S."/>
            <person name="Perrone G."/>
            <person name="Piumi F."/>
            <person name="Punt P.J."/>
            <person name="Ram A.F."/>
            <person name="Ramon A."/>
            <person name="Rauscher S."/>
            <person name="Record E."/>
            <person name="Riano-Pachon D.M."/>
            <person name="Robert V."/>
            <person name="Roehrig J."/>
            <person name="Ruller R."/>
            <person name="Salamov A."/>
            <person name="Salih N.S."/>
            <person name="Samson R.A."/>
            <person name="Sandor E."/>
            <person name="Sanguinetti M."/>
            <person name="Schuetze T."/>
            <person name="Sepcic K."/>
            <person name="Shelest E."/>
            <person name="Sherlock G."/>
            <person name="Sophianopoulou V."/>
            <person name="Squina F.M."/>
            <person name="Sun H."/>
            <person name="Susca A."/>
            <person name="Todd R.B."/>
            <person name="Tsang A."/>
            <person name="Unkles S.E."/>
            <person name="van de Wiele N."/>
            <person name="van Rossen-Uffink D."/>
            <person name="Oliveira J.V."/>
            <person name="Vesth T.C."/>
            <person name="Visser J."/>
            <person name="Yu J.-H."/>
            <person name="Zhou M."/>
            <person name="Andersen M.R."/>
            <person name="Archer D.B."/>
            <person name="Baker S.E."/>
            <person name="Benoit I."/>
            <person name="Brakhage A.A."/>
            <person name="Braus G.H."/>
            <person name="Fischer R."/>
            <person name="Frisvad J.C."/>
            <person name="Goldman G.H."/>
            <person name="Houbraken J."/>
            <person name="Oakley B."/>
            <person name="Pocsi I."/>
            <person name="Scazzocchio C."/>
            <person name="Seiboth B."/>
            <person name="vanKuyk P.A."/>
            <person name="Wortman J."/>
            <person name="Dyer P.S."/>
            <person name="Grigoriev I.V."/>
        </authorList>
    </citation>
    <scope>NUCLEOTIDE SEQUENCE [LARGE SCALE GENOMIC DNA]</scope>
    <source>
        <strain evidence="7">ITEM 5010</strain>
    </source>
</reference>
<organism evidence="6 7">
    <name type="scientific">Aspergillus carbonarius (strain ITEM 5010)</name>
    <dbReference type="NCBI Taxonomy" id="602072"/>
    <lineage>
        <taxon>Eukaryota</taxon>
        <taxon>Fungi</taxon>
        <taxon>Dikarya</taxon>
        <taxon>Ascomycota</taxon>
        <taxon>Pezizomycotina</taxon>
        <taxon>Eurotiomycetes</taxon>
        <taxon>Eurotiomycetidae</taxon>
        <taxon>Eurotiales</taxon>
        <taxon>Aspergillaceae</taxon>
        <taxon>Aspergillus</taxon>
        <taxon>Aspergillus subgen. Circumdati</taxon>
    </lineage>
</organism>
<dbReference type="Proteomes" id="UP000188318">
    <property type="component" value="Unassembled WGS sequence"/>
</dbReference>
<dbReference type="SUPFAM" id="SSF48403">
    <property type="entry name" value="Ankyrin repeat"/>
    <property type="match status" value="3"/>
</dbReference>
<sequence length="1693" mass="190882">MAATLTLPQLPARHRDLPRWIQSHPDTPINQLTAPYNNYDAVVRRLFAQDPSHAALQNNHLNIVPLYDSSGITDIRVRARDLASEPQTLKERYIMPLKEEDRRPNGSPAVVPRLDDFWKNFNIFSEGALSDMDWSNVVVAGSAVVTCLLPVPDEHRDSKRAMRKYYHEKAIEKIKQIEDKVKSSILYETTTVRTKNTITIVSQYPTRHVQIVLRIYKSIAEILTGFDVDCACAAFDGKQVFVSPRALASYITQINTIELSRRSPSYENRLSKYSHRGFEIFWPDLYRSRIDPTIFERSFTRMIGLARLLVLERLPKSSDRESYIEQRRQERGRPAPRNNIKYHVGNIKDDWVDEVPEWDEGEEVSDYHTFTIPYGPRYKARKVEKLLYTKDLLLNAEWNKPKDRQVNLHRHPAFFGDVVDVIHDCCGFCPQPETEEEKGIAEKDNRVYVSGHVSFIKDDPGRQEIGSFYPITETDWAEEMAYVGNTERLCQAIVDCDKEGVAACLTEDMADPNNRDYTGRTSLHLACMTSTPDIVQCLVDNGARLVSRLADGRTALHLAAARGSLEIVKILLRKSEQNEAEQGRPDTRQDKNGDSESEFEEPNAGGDQSSYTSGSFIHVDRETNMDSDGIDLAMCENEKEPDIYDINVVSWDIPTSALHLAILNGHINVVDELVASFGADVLLPVKLVHGHSNSPRAAILNLALALRLPFEKVYTMTEKLLQLGALPTQADLGNVTAVHYVAASDHPALLDTYLNHNRPATLKAINHLVPSGYSWRTSAHSALTIALSGRNFLGATKLLEAAAPPSIDFESFVKPGQGTFEIVKTNSSKRNKEIFRHETTQPIILAVQKDLPMVAVRLLNSDVDPNTLTTEGYDVLDNISSQRYAIGQSVLDCVRDKITKLRNYHGEVLNYVPPRPLVHPEHCCYGLEPGTYQRWTAERAIRQAQIQYEKAEEEYAMAVKQNENRKGLKQKLSAVHALLEDFERLETALIERGAKPFNDLFPQCLRRSEETISNPKSPRAKPFKVIFDFSVPDLTDTKKKAYLELFEAAWRGDLDTIKALTLVATGNGNDQSPLQVAVRDQNRLSPFSIAVLRDHKHIAKAILEIAQAQFKGKDSDTHERYDMDLEAFHEDAEIHIYSEIIDERFTIENIGETAMQVECEISPLQVFLWDCPVSMFIDADSNLVDLVYYAVWKNDVDLLGFLLQLGQELTQRDNTVKTHVYTVSTSAFRLAIEKGHLDCLEAITRHTGAALPIDSLLQGCGIEAKEGKPKFYQGLSIRGKKRADWAAAGRGITSPRAEQETPLLTAAISGSLPSVQWFLSSAPVRSYVEFIKGHGQDDKLKLLSESTKDMEGPLTGWIQSKNDFILHCAIRSKPTLESCRLVEYVVKHFPQSIETKSAAGHTPLALAFSLDRADFAHILISAGANQATRDRKGNNLVHLLLSNIDGSARDEPGNMERLLALLDTRLIPSLLTERSSDDPGSLTPIARWMHQSQWPWRTGSSGWEFDRHRETSGKVAVVRCLLEFAQSTGQKHLDMFDGTGNTPLHEAVKQQYPRIFETMTRHRPDLLYRENATGSTPLELAVDNWVAEALSNPPPILIDGRQSEARNKESNCVLDRHPESFDPDYPTKRESERQTICRSACEQASANPYKRKLVSLTEANEVAKRLAVRKEREMSSTEESDVVTQWYHQAVWS</sequence>